<reference evidence="2" key="1">
    <citation type="submission" date="2018-06" db="EMBL/GenBank/DDBJ databases">
        <authorList>
            <person name="Zhirakovskaya E."/>
        </authorList>
    </citation>
    <scope>NUCLEOTIDE SEQUENCE</scope>
</reference>
<gene>
    <name evidence="2" type="ORF">MNBD_DELTA03-1900</name>
</gene>
<name>A0A3B0VGT7_9ZZZZ</name>
<feature type="region of interest" description="Disordered" evidence="1">
    <location>
        <begin position="18"/>
        <end position="40"/>
    </location>
</feature>
<evidence type="ECO:0000256" key="1">
    <source>
        <dbReference type="SAM" id="MobiDB-lite"/>
    </source>
</evidence>
<evidence type="ECO:0000313" key="2">
    <source>
        <dbReference type="EMBL" id="VAW38192.1"/>
    </source>
</evidence>
<accession>A0A3B0VGT7</accession>
<feature type="non-terminal residue" evidence="2">
    <location>
        <position position="1"/>
    </location>
</feature>
<organism evidence="2">
    <name type="scientific">hydrothermal vent metagenome</name>
    <dbReference type="NCBI Taxonomy" id="652676"/>
    <lineage>
        <taxon>unclassified sequences</taxon>
        <taxon>metagenomes</taxon>
        <taxon>ecological metagenomes</taxon>
    </lineage>
</organism>
<sequence>DELTALIHAVPEADVRTKKRGVLSKPAAKRKAKPRKKKVKHKTTHYLTEDVFSELGEAKETIKNFLPKGRKSKATKSGIVESAVKVLLEEFELKGKKSYLVQELLKKK</sequence>
<protein>
    <submittedName>
        <fullName evidence="2">Uncharacterized protein</fullName>
    </submittedName>
</protein>
<dbReference type="AlphaFoldDB" id="A0A3B0VGT7"/>
<dbReference type="EMBL" id="UOEX01000237">
    <property type="protein sequence ID" value="VAW38192.1"/>
    <property type="molecule type" value="Genomic_DNA"/>
</dbReference>
<proteinExistence type="predicted"/>